<feature type="domain" description="AMP-binding enzyme C-terminal" evidence="3">
    <location>
        <begin position="386"/>
        <end position="458"/>
    </location>
</feature>
<evidence type="ECO:0000256" key="1">
    <source>
        <dbReference type="ARBA" id="ARBA00006432"/>
    </source>
</evidence>
<dbReference type="InterPro" id="IPR020845">
    <property type="entry name" value="AMP-binding_CS"/>
</dbReference>
<dbReference type="Gene3D" id="3.30.300.30">
    <property type="match status" value="1"/>
</dbReference>
<dbReference type="PROSITE" id="PS00455">
    <property type="entry name" value="AMP_BINDING"/>
    <property type="match status" value="1"/>
</dbReference>
<proteinExistence type="inferred from homology"/>
<dbReference type="InterPro" id="IPR042099">
    <property type="entry name" value="ANL_N_sf"/>
</dbReference>
<sequence length="464" mass="47686">MLLGSADQGRTDVPAVRVGGESIDRPSLWEAASAFAARIAGAPAVAVHGEASLSTVVAVVGGVLAGVPVVPVPADAGTAERRHILGDSKAALWAGPALDEVTVPSVPSDPADRAPAGFRPADPGPEATALIMYTSGTTGPPKGVLIPRRAVAADLDGLADAWNWTRDDVLVHGLPLFHVHGLVLGLFGALRTGSPLVHTVRPRPEAYAAAAEAGGTLFFGVPTVWSRIARERDAAKALGSARLLVSGSAGLPAGVAQAMEAAAGLAPVERYGMTESLITLASRADESARTGWVGRPISGVQARLRGEDGGPVAADGESIGALQVRGATMFDGYLGLPDATAEAWTADGWFSTGDAAAVDAEGRFRIVGRVSVDLIKSGGYRVGAGEVESALLDHPSVREAAVVGVPDDDLGQRIVAYLVGDGIDEKEVIGYVADRLSVHKRPREVRVVEALPRNAMGKVQKSLL</sequence>
<accession>A0ABT4UAK4</accession>
<dbReference type="Gene3D" id="3.40.50.12780">
    <property type="entry name" value="N-terminal domain of ligase-like"/>
    <property type="match status" value="1"/>
</dbReference>
<feature type="domain" description="AMP-dependent synthetase/ligase" evidence="2">
    <location>
        <begin position="11"/>
        <end position="334"/>
    </location>
</feature>
<dbReference type="Pfam" id="PF00501">
    <property type="entry name" value="AMP-binding"/>
    <property type="match status" value="1"/>
</dbReference>
<evidence type="ECO:0000313" key="4">
    <source>
        <dbReference type="EMBL" id="MDA2813960.1"/>
    </source>
</evidence>
<keyword evidence="5" id="KW-1185">Reference proteome</keyword>
<dbReference type="Proteomes" id="UP001527866">
    <property type="component" value="Unassembled WGS sequence"/>
</dbReference>
<protein>
    <submittedName>
        <fullName evidence="4">AMP-binding protein</fullName>
    </submittedName>
</protein>
<dbReference type="InterPro" id="IPR025110">
    <property type="entry name" value="AMP-bd_C"/>
</dbReference>
<dbReference type="InterPro" id="IPR000873">
    <property type="entry name" value="AMP-dep_synth/lig_dom"/>
</dbReference>
<dbReference type="Pfam" id="PF13193">
    <property type="entry name" value="AMP-binding_C"/>
    <property type="match status" value="1"/>
</dbReference>
<evidence type="ECO:0000259" key="3">
    <source>
        <dbReference type="Pfam" id="PF13193"/>
    </source>
</evidence>
<dbReference type="RefSeq" id="WP_270689178.1">
    <property type="nucleotide sequence ID" value="NZ_JAQFWQ010000098.1"/>
</dbReference>
<dbReference type="NCBIfam" id="NF005858">
    <property type="entry name" value="PRK07787.1"/>
    <property type="match status" value="1"/>
</dbReference>
<comment type="caution">
    <text evidence="4">The sequence shown here is derived from an EMBL/GenBank/DDBJ whole genome shotgun (WGS) entry which is preliminary data.</text>
</comment>
<organism evidence="4 5">
    <name type="scientific">Nocardiopsis endophytica</name>
    <dbReference type="NCBI Taxonomy" id="3018445"/>
    <lineage>
        <taxon>Bacteria</taxon>
        <taxon>Bacillati</taxon>
        <taxon>Actinomycetota</taxon>
        <taxon>Actinomycetes</taxon>
        <taxon>Streptosporangiales</taxon>
        <taxon>Nocardiopsidaceae</taxon>
        <taxon>Nocardiopsis</taxon>
    </lineage>
</organism>
<gene>
    <name evidence="4" type="ORF">O4J56_25165</name>
</gene>
<evidence type="ECO:0000259" key="2">
    <source>
        <dbReference type="Pfam" id="PF00501"/>
    </source>
</evidence>
<dbReference type="SUPFAM" id="SSF56801">
    <property type="entry name" value="Acetyl-CoA synthetase-like"/>
    <property type="match status" value="1"/>
</dbReference>
<evidence type="ECO:0000313" key="5">
    <source>
        <dbReference type="Proteomes" id="UP001527866"/>
    </source>
</evidence>
<dbReference type="InterPro" id="IPR045851">
    <property type="entry name" value="AMP-bd_C_sf"/>
</dbReference>
<comment type="similarity">
    <text evidence="1">Belongs to the ATP-dependent AMP-binding enzyme family.</text>
</comment>
<reference evidence="4 5" key="1">
    <citation type="submission" date="2023-01" db="EMBL/GenBank/DDBJ databases">
        <title>Draft genome sequence of Nocardiopsis sp. RSe5-2 isolated from halophytes.</title>
        <authorList>
            <person name="Duangmal K."/>
            <person name="Chantavorakit T."/>
        </authorList>
    </citation>
    <scope>NUCLEOTIDE SEQUENCE [LARGE SCALE GENOMIC DNA]</scope>
    <source>
        <strain evidence="4 5">RSe5-2</strain>
    </source>
</reference>
<dbReference type="EMBL" id="JAQFWQ010000098">
    <property type="protein sequence ID" value="MDA2813960.1"/>
    <property type="molecule type" value="Genomic_DNA"/>
</dbReference>
<name>A0ABT4UAK4_9ACTN</name>
<dbReference type="PANTHER" id="PTHR43201">
    <property type="entry name" value="ACYL-COA SYNTHETASE"/>
    <property type="match status" value="1"/>
</dbReference>
<dbReference type="PANTHER" id="PTHR43201:SF8">
    <property type="entry name" value="ACYL-COA SYNTHETASE FAMILY MEMBER 3"/>
    <property type="match status" value="1"/>
</dbReference>